<organism evidence="3 4">
    <name type="scientific">Russula ochroleuca</name>
    <dbReference type="NCBI Taxonomy" id="152965"/>
    <lineage>
        <taxon>Eukaryota</taxon>
        <taxon>Fungi</taxon>
        <taxon>Dikarya</taxon>
        <taxon>Basidiomycota</taxon>
        <taxon>Agaricomycotina</taxon>
        <taxon>Agaricomycetes</taxon>
        <taxon>Russulales</taxon>
        <taxon>Russulaceae</taxon>
        <taxon>Russula</taxon>
    </lineage>
</organism>
<evidence type="ECO:0000313" key="4">
    <source>
        <dbReference type="Proteomes" id="UP000759537"/>
    </source>
</evidence>
<dbReference type="OrthoDB" id="3357304at2759"/>
<feature type="region of interest" description="Disordered" evidence="1">
    <location>
        <begin position="475"/>
        <end position="526"/>
    </location>
</feature>
<dbReference type="Proteomes" id="UP000759537">
    <property type="component" value="Unassembled WGS sequence"/>
</dbReference>
<name>A0A9P5T5S7_9AGAM</name>
<feature type="compositionally biased region" description="Polar residues" evidence="1">
    <location>
        <begin position="344"/>
        <end position="367"/>
    </location>
</feature>
<gene>
    <name evidence="3" type="ORF">DFH94DRAFT_634940</name>
</gene>
<keyword evidence="2" id="KW-0472">Membrane</keyword>
<feature type="transmembrane region" description="Helical" evidence="2">
    <location>
        <begin position="167"/>
        <end position="186"/>
    </location>
</feature>
<feature type="transmembrane region" description="Helical" evidence="2">
    <location>
        <begin position="282"/>
        <end position="299"/>
    </location>
</feature>
<dbReference type="EMBL" id="WHVB01000014">
    <property type="protein sequence ID" value="KAF8476737.1"/>
    <property type="molecule type" value="Genomic_DNA"/>
</dbReference>
<feature type="compositionally biased region" description="Polar residues" evidence="1">
    <location>
        <begin position="510"/>
        <end position="520"/>
    </location>
</feature>
<feature type="transmembrane region" description="Helical" evidence="2">
    <location>
        <begin position="39"/>
        <end position="61"/>
    </location>
</feature>
<feature type="transmembrane region" description="Helical" evidence="2">
    <location>
        <begin position="206"/>
        <end position="224"/>
    </location>
</feature>
<keyword evidence="4" id="KW-1185">Reference proteome</keyword>
<protein>
    <submittedName>
        <fullName evidence="3">Uncharacterized protein</fullName>
    </submittedName>
</protein>
<evidence type="ECO:0000256" key="2">
    <source>
        <dbReference type="SAM" id="Phobius"/>
    </source>
</evidence>
<reference evidence="3" key="2">
    <citation type="journal article" date="2020" name="Nat. Commun.">
        <title>Large-scale genome sequencing of mycorrhizal fungi provides insights into the early evolution of symbiotic traits.</title>
        <authorList>
            <person name="Miyauchi S."/>
            <person name="Kiss E."/>
            <person name="Kuo A."/>
            <person name="Drula E."/>
            <person name="Kohler A."/>
            <person name="Sanchez-Garcia M."/>
            <person name="Morin E."/>
            <person name="Andreopoulos B."/>
            <person name="Barry K.W."/>
            <person name="Bonito G."/>
            <person name="Buee M."/>
            <person name="Carver A."/>
            <person name="Chen C."/>
            <person name="Cichocki N."/>
            <person name="Clum A."/>
            <person name="Culley D."/>
            <person name="Crous P.W."/>
            <person name="Fauchery L."/>
            <person name="Girlanda M."/>
            <person name="Hayes R.D."/>
            <person name="Keri Z."/>
            <person name="LaButti K."/>
            <person name="Lipzen A."/>
            <person name="Lombard V."/>
            <person name="Magnuson J."/>
            <person name="Maillard F."/>
            <person name="Murat C."/>
            <person name="Nolan M."/>
            <person name="Ohm R.A."/>
            <person name="Pangilinan J."/>
            <person name="Pereira M.F."/>
            <person name="Perotto S."/>
            <person name="Peter M."/>
            <person name="Pfister S."/>
            <person name="Riley R."/>
            <person name="Sitrit Y."/>
            <person name="Stielow J.B."/>
            <person name="Szollosi G."/>
            <person name="Zifcakova L."/>
            <person name="Stursova M."/>
            <person name="Spatafora J.W."/>
            <person name="Tedersoo L."/>
            <person name="Vaario L.M."/>
            <person name="Yamada A."/>
            <person name="Yan M."/>
            <person name="Wang P."/>
            <person name="Xu J."/>
            <person name="Bruns T."/>
            <person name="Baldrian P."/>
            <person name="Vilgalys R."/>
            <person name="Dunand C."/>
            <person name="Henrissat B."/>
            <person name="Grigoriev I.V."/>
            <person name="Hibbett D."/>
            <person name="Nagy L.G."/>
            <person name="Martin F.M."/>
        </authorList>
    </citation>
    <scope>NUCLEOTIDE SEQUENCE</scope>
    <source>
        <strain evidence="3">Prilba</strain>
    </source>
</reference>
<reference evidence="3" key="1">
    <citation type="submission" date="2019-10" db="EMBL/GenBank/DDBJ databases">
        <authorList>
            <consortium name="DOE Joint Genome Institute"/>
            <person name="Kuo A."/>
            <person name="Miyauchi S."/>
            <person name="Kiss E."/>
            <person name="Drula E."/>
            <person name="Kohler A."/>
            <person name="Sanchez-Garcia M."/>
            <person name="Andreopoulos B."/>
            <person name="Barry K.W."/>
            <person name="Bonito G."/>
            <person name="Buee M."/>
            <person name="Carver A."/>
            <person name="Chen C."/>
            <person name="Cichocki N."/>
            <person name="Clum A."/>
            <person name="Culley D."/>
            <person name="Crous P.W."/>
            <person name="Fauchery L."/>
            <person name="Girlanda M."/>
            <person name="Hayes R."/>
            <person name="Keri Z."/>
            <person name="LaButti K."/>
            <person name="Lipzen A."/>
            <person name="Lombard V."/>
            <person name="Magnuson J."/>
            <person name="Maillard F."/>
            <person name="Morin E."/>
            <person name="Murat C."/>
            <person name="Nolan M."/>
            <person name="Ohm R."/>
            <person name="Pangilinan J."/>
            <person name="Pereira M."/>
            <person name="Perotto S."/>
            <person name="Peter M."/>
            <person name="Riley R."/>
            <person name="Sitrit Y."/>
            <person name="Stielow B."/>
            <person name="Szollosi G."/>
            <person name="Zifcakova L."/>
            <person name="Stursova M."/>
            <person name="Spatafora J.W."/>
            <person name="Tedersoo L."/>
            <person name="Vaario L.-M."/>
            <person name="Yamada A."/>
            <person name="Yan M."/>
            <person name="Wang P."/>
            <person name="Xu J."/>
            <person name="Bruns T."/>
            <person name="Baldrian P."/>
            <person name="Vilgalys R."/>
            <person name="Henrissat B."/>
            <person name="Grigoriev I.V."/>
            <person name="Hibbett D."/>
            <person name="Nagy L.G."/>
            <person name="Martin F.M."/>
        </authorList>
    </citation>
    <scope>NUCLEOTIDE SEQUENCE</scope>
    <source>
        <strain evidence="3">Prilba</strain>
    </source>
</reference>
<sequence>MGLSDPPDPLSPADSGSPSGYTTNPYLTYRPVFARSLPIQVLVTGITLTLLSVLLIQLIFAAPSHLRIARTNFFLQISAALSLLAWEISSLSLILNITRDQSQVWPFMLDYVAIDFPPLNDPRTHGTWSTGGLASWLFMNAMVSVLTQVTHIHFLTLMYPSRLEAQLIFILLGPLAVVAALTQFAPLHPHLTFVSTMSSVRNVCNATLTILFGISLAIWGFIVNRKQAWRTDGGTAAFGVGAILLALASTTITIAYIPSQDQFEWVPGLTGAIVLWQSFLGWWWWVGAGMGVNEVDEWLKRAEKRRKRRIARQARRTERKIRFLGAWNTITGGARATTASSTALENTPSDMTTVPEGNNGGSDTESPAPSLKSDDTSTKGQQPDSQGGWYWPWSLVRITYRHVRNAHVSAARRRAFEHAEHMRESVGVDGSPADVPATSGWNLGSFAVREREAREAAFEMEGVERLVRRGRSGTAAAAGMAEVEGEEGEWEAGRGARPRRREIEHPHRQPGTSQTAAETHSSSPWWWGPLRRWRLQDTTEYSEHS</sequence>
<accession>A0A9P5T5S7</accession>
<feature type="transmembrane region" description="Helical" evidence="2">
    <location>
        <begin position="236"/>
        <end position="257"/>
    </location>
</feature>
<feature type="transmembrane region" description="Helical" evidence="2">
    <location>
        <begin position="73"/>
        <end position="97"/>
    </location>
</feature>
<feature type="transmembrane region" description="Helical" evidence="2">
    <location>
        <begin position="133"/>
        <end position="155"/>
    </location>
</feature>
<keyword evidence="2" id="KW-0812">Transmembrane</keyword>
<dbReference type="AlphaFoldDB" id="A0A9P5T5S7"/>
<comment type="caution">
    <text evidence="3">The sequence shown here is derived from an EMBL/GenBank/DDBJ whole genome shotgun (WGS) entry which is preliminary data.</text>
</comment>
<feature type="region of interest" description="Disordered" evidence="1">
    <location>
        <begin position="337"/>
        <end position="386"/>
    </location>
</feature>
<keyword evidence="2" id="KW-1133">Transmembrane helix</keyword>
<evidence type="ECO:0000313" key="3">
    <source>
        <dbReference type="EMBL" id="KAF8476737.1"/>
    </source>
</evidence>
<proteinExistence type="predicted"/>
<evidence type="ECO:0000256" key="1">
    <source>
        <dbReference type="SAM" id="MobiDB-lite"/>
    </source>
</evidence>